<organism evidence="9 10">
    <name type="scientific">Halarsenatibacter silvermanii</name>
    <dbReference type="NCBI Taxonomy" id="321763"/>
    <lineage>
        <taxon>Bacteria</taxon>
        <taxon>Bacillati</taxon>
        <taxon>Bacillota</taxon>
        <taxon>Clostridia</taxon>
        <taxon>Halanaerobiales</taxon>
        <taxon>Halarsenatibacteraceae</taxon>
        <taxon>Halarsenatibacter</taxon>
    </lineage>
</organism>
<dbReference type="PANTHER" id="PTHR43652">
    <property type="entry name" value="BASIC AMINO ACID ANTIPORTER YFCC-RELATED"/>
    <property type="match status" value="1"/>
</dbReference>
<evidence type="ECO:0000259" key="8">
    <source>
        <dbReference type="PROSITE" id="PS51202"/>
    </source>
</evidence>
<dbReference type="PROSITE" id="PS01271">
    <property type="entry name" value="NA_SULFATE"/>
    <property type="match status" value="1"/>
</dbReference>
<gene>
    <name evidence="9" type="ORF">SAMN04488692_11311</name>
</gene>
<protein>
    <submittedName>
        <fullName evidence="9">Di-and tricarboxylate transporter</fullName>
    </submittedName>
</protein>
<accession>A0A1G9PGD1</accession>
<evidence type="ECO:0000313" key="10">
    <source>
        <dbReference type="Proteomes" id="UP000199476"/>
    </source>
</evidence>
<evidence type="ECO:0000256" key="1">
    <source>
        <dbReference type="ARBA" id="ARBA00004141"/>
    </source>
</evidence>
<comment type="subcellular location">
    <subcellularLocation>
        <location evidence="1">Membrane</location>
        <topology evidence="1">Multi-pass membrane protein</topology>
    </subcellularLocation>
</comment>
<dbReference type="GO" id="GO:0005886">
    <property type="term" value="C:plasma membrane"/>
    <property type="evidence" value="ECO:0007669"/>
    <property type="project" value="TreeGrafter"/>
</dbReference>
<feature type="transmembrane region" description="Helical" evidence="7">
    <location>
        <begin position="51"/>
        <end position="73"/>
    </location>
</feature>
<keyword evidence="2" id="KW-0813">Transport</keyword>
<dbReference type="GO" id="GO:0006813">
    <property type="term" value="P:potassium ion transport"/>
    <property type="evidence" value="ECO:0007669"/>
    <property type="project" value="InterPro"/>
</dbReference>
<dbReference type="InterPro" id="IPR036721">
    <property type="entry name" value="RCK_C_sf"/>
</dbReference>
<feature type="domain" description="RCK C-terminal" evidence="8">
    <location>
        <begin position="211"/>
        <end position="296"/>
    </location>
</feature>
<dbReference type="Pfam" id="PF02080">
    <property type="entry name" value="TrkA_C"/>
    <property type="match status" value="2"/>
</dbReference>
<dbReference type="OrthoDB" id="9765532at2"/>
<dbReference type="GO" id="GO:0008324">
    <property type="term" value="F:monoatomic cation transmembrane transporter activity"/>
    <property type="evidence" value="ECO:0007669"/>
    <property type="project" value="InterPro"/>
</dbReference>
<dbReference type="InterPro" id="IPR051679">
    <property type="entry name" value="DASS-Related_Transporters"/>
</dbReference>
<dbReference type="STRING" id="321763.SAMN04488692_11311"/>
<proteinExistence type="predicted"/>
<dbReference type="SUPFAM" id="SSF116726">
    <property type="entry name" value="TrkA C-terminal domain-like"/>
    <property type="match status" value="2"/>
</dbReference>
<dbReference type="InterPro" id="IPR004680">
    <property type="entry name" value="Cit_transptr-like_dom"/>
</dbReference>
<dbReference type="PANTHER" id="PTHR43652:SF2">
    <property type="entry name" value="BASIC AMINO ACID ANTIPORTER YFCC-RELATED"/>
    <property type="match status" value="1"/>
</dbReference>
<sequence length="598" mass="65573">METGVLIVFTLMIFLITMFIIEPISIDLIALSVPVLLVILQPWTGVTPEQAISGFSSSATITIGAMFVISTGVERSGVVHVMGEKIMSMTGDDRRRQLILIIFISGFVAGLINNTPVVALFIPMVMSIANKSSMSPSKYLIPLSYAAMMGGMLTLIGTSSNIVANDIVSDHLGRGYSMFEFTHLALIAFVIGSVYLIFFASRFIPPRIDPEEELTEEFKIDRYLTEVVIKEDSSIVGMTVEEALESLDYDIDIVQLIRDDQKFFEPLNNKIIQAGDHFVITSDHESLIQVIKGRALRILSRTHFSQEELEARQENQKLVKLVVPHGSFLAGQTLRDVNFLERYQTTALAIRQEEEIQHTKLEDIILQPGAVLLLTAGPETLQRLRTNRNFIISGGIDYSGYRTDKIKISLSILFAVIALAALNVLPIVISALGGVVAMVLTGSLKPLEVYDAVNWNVIFLLSGLIPLGVAMDNTGTAEFAAEQIMRLEGILAPVTILILFYLMTVGIANLVGNNVSVILMLPIAIDAAGKLGLNPLAFALTVTFAASSAFLTPIGYQTNLMVYGPGGYRFFDFFKVGLPLQIIMSFLIPVLIALFWGL</sequence>
<keyword evidence="6 7" id="KW-0472">Membrane</keyword>
<name>A0A1G9PGD1_9FIRM</name>
<evidence type="ECO:0000256" key="3">
    <source>
        <dbReference type="ARBA" id="ARBA00022692"/>
    </source>
</evidence>
<dbReference type="Gene3D" id="3.30.70.1450">
    <property type="entry name" value="Regulator of K+ conductance, C-terminal domain"/>
    <property type="match status" value="2"/>
</dbReference>
<feature type="transmembrane region" description="Helical" evidence="7">
    <location>
        <begin position="536"/>
        <end position="556"/>
    </location>
</feature>
<keyword evidence="10" id="KW-1185">Reference proteome</keyword>
<feature type="transmembrane region" description="Helical" evidence="7">
    <location>
        <begin position="412"/>
        <end position="440"/>
    </location>
</feature>
<dbReference type="RefSeq" id="WP_089760472.1">
    <property type="nucleotide sequence ID" value="NZ_FNGO01000013.1"/>
</dbReference>
<feature type="transmembrane region" description="Helical" evidence="7">
    <location>
        <begin position="6"/>
        <end position="39"/>
    </location>
</feature>
<evidence type="ECO:0000256" key="4">
    <source>
        <dbReference type="ARBA" id="ARBA00022737"/>
    </source>
</evidence>
<keyword evidence="4" id="KW-0677">Repeat</keyword>
<feature type="transmembrane region" description="Helical" evidence="7">
    <location>
        <begin position="452"/>
        <end position="472"/>
    </location>
</feature>
<evidence type="ECO:0000256" key="2">
    <source>
        <dbReference type="ARBA" id="ARBA00022448"/>
    </source>
</evidence>
<keyword evidence="5 7" id="KW-1133">Transmembrane helix</keyword>
<keyword evidence="3 7" id="KW-0812">Transmembrane</keyword>
<dbReference type="InterPro" id="IPR031312">
    <property type="entry name" value="Na/sul_symport_CS"/>
</dbReference>
<evidence type="ECO:0000313" key="9">
    <source>
        <dbReference type="EMBL" id="SDL97818.1"/>
    </source>
</evidence>
<evidence type="ECO:0000256" key="5">
    <source>
        <dbReference type="ARBA" id="ARBA00022989"/>
    </source>
</evidence>
<reference evidence="9 10" key="1">
    <citation type="submission" date="2016-10" db="EMBL/GenBank/DDBJ databases">
        <authorList>
            <person name="de Groot N.N."/>
        </authorList>
    </citation>
    <scope>NUCLEOTIDE SEQUENCE [LARGE SCALE GENOMIC DNA]</scope>
    <source>
        <strain evidence="9 10">SLAS-1</strain>
    </source>
</reference>
<dbReference type="Pfam" id="PF03600">
    <property type="entry name" value="CitMHS"/>
    <property type="match status" value="1"/>
</dbReference>
<evidence type="ECO:0000256" key="6">
    <source>
        <dbReference type="ARBA" id="ARBA00023136"/>
    </source>
</evidence>
<dbReference type="Proteomes" id="UP000199476">
    <property type="component" value="Unassembled WGS sequence"/>
</dbReference>
<dbReference type="InterPro" id="IPR006037">
    <property type="entry name" value="RCK_C"/>
</dbReference>
<feature type="transmembrane region" description="Helical" evidence="7">
    <location>
        <begin position="143"/>
        <end position="164"/>
    </location>
</feature>
<feature type="transmembrane region" description="Helical" evidence="7">
    <location>
        <begin position="184"/>
        <end position="204"/>
    </location>
</feature>
<dbReference type="AlphaFoldDB" id="A0A1G9PGD1"/>
<evidence type="ECO:0000256" key="7">
    <source>
        <dbReference type="SAM" id="Phobius"/>
    </source>
</evidence>
<feature type="domain" description="RCK C-terminal" evidence="8">
    <location>
        <begin position="306"/>
        <end position="390"/>
    </location>
</feature>
<feature type="transmembrane region" description="Helical" evidence="7">
    <location>
        <begin position="576"/>
        <end position="596"/>
    </location>
</feature>
<feature type="transmembrane region" description="Helical" evidence="7">
    <location>
        <begin position="98"/>
        <end position="122"/>
    </location>
</feature>
<dbReference type="PROSITE" id="PS51202">
    <property type="entry name" value="RCK_C"/>
    <property type="match status" value="2"/>
</dbReference>
<dbReference type="EMBL" id="FNGO01000013">
    <property type="protein sequence ID" value="SDL97818.1"/>
    <property type="molecule type" value="Genomic_DNA"/>
</dbReference>
<feature type="transmembrane region" description="Helical" evidence="7">
    <location>
        <begin position="484"/>
        <end position="504"/>
    </location>
</feature>